<protein>
    <submittedName>
        <fullName evidence="1">Uncharacterized protein</fullName>
    </submittedName>
</protein>
<evidence type="ECO:0000313" key="2">
    <source>
        <dbReference type="Proteomes" id="UP001173174"/>
    </source>
</evidence>
<evidence type="ECO:0000313" key="1">
    <source>
        <dbReference type="EMBL" id="MDN3193712.1"/>
    </source>
</evidence>
<gene>
    <name evidence="1" type="ORF">P0E79_14665</name>
</gene>
<dbReference type="EMBL" id="JAREWH010000028">
    <property type="protein sequence ID" value="MDN3193712.1"/>
    <property type="molecule type" value="Genomic_DNA"/>
</dbReference>
<dbReference type="Proteomes" id="UP001173174">
    <property type="component" value="Unassembled WGS sequence"/>
</dbReference>
<comment type="caution">
    <text evidence="1">The sequence shown here is derived from an EMBL/GenBank/DDBJ whole genome shotgun (WGS) entry which is preliminary data.</text>
</comment>
<proteinExistence type="predicted"/>
<accession>A0AAW7KM72</accession>
<reference evidence="1" key="1">
    <citation type="journal article" date="2023" name="Pathogens">
        <title>Prevalence of Enterococcus spp. and the Whole-Genome Characteristics of Enterococcus faecium and Enterococcus faecalis Strains Isolated from Free-Living Birds in Poland.</title>
        <authorList>
            <person name="Kwit R."/>
            <person name="Zajac M."/>
            <person name="Smialowska-Weglinska A."/>
            <person name="Skarzynska M."/>
            <person name="Bomba A."/>
            <person name="Lalak A."/>
            <person name="Skrzypiec E."/>
            <person name="Wojdat D."/>
            <person name="Koza W."/>
            <person name="Mikos-Wojewoda E."/>
            <person name="Pasim P."/>
            <person name="Skora M."/>
            <person name="Polak M."/>
            <person name="Wiacek J."/>
            <person name="Wasyl D."/>
        </authorList>
    </citation>
    <scope>NUCLEOTIDE SEQUENCE</scope>
    <source>
        <strain evidence="1">691B_2</strain>
    </source>
</reference>
<sequence>MEELLNLMSNSYLYKINKSLTVKQVTQIAGDVSRKKVKKFIQAVKCKKKELNGKRIRYSFFIFELCSEPSFLSKSQLIEKSYGYLLMLEYNNYLIVNAKHALGIRKALESVGEPLEYATLSGFLLTEKTAYKRFSLRNTNISSYNASIRKRTIEAKNLADSYAPLNAGKQLVNTFTINTEEGTDFSISLNTSKISERKGKVSFTEYCLWGINLIDKLVNYVPNQNFFQRFAFPSSKEKLKELIPVTLTIDYSSMIEEILTCRKITYTSRNGKERLINPDIILSILNKDDSQIFELIEDKKDTKNFKVETKLLNDVYLKKNLKSLKIVSKKLKNIHVYFEEEMLDFCEFINEFGQILVNFSDIKYAYANKELFFDHQMEQPTQFFLSIFRPYDELSKTTSEKGKIEKEMSTFEDNTLFSFIENTFCKSDYLICDDLGNEIADYISVNENESLDFYHAKSDYKKNLSASAFHVVVSQALKNLASIVNVEKMDLDNKRKVWSNTYSNTNITRMKTNVEGGDVSQAIDVIRKTSLAPSSTKRVWLVIDFLSKKDLENELKKGPNKYTIQIIWLVSAFISDCYEVGVQPRIACKP</sequence>
<organism evidence="1 2">
    <name type="scientific">Enterococcus faecalis</name>
    <name type="common">Streptococcus faecalis</name>
    <dbReference type="NCBI Taxonomy" id="1351"/>
    <lineage>
        <taxon>Bacteria</taxon>
        <taxon>Bacillati</taxon>
        <taxon>Bacillota</taxon>
        <taxon>Bacilli</taxon>
        <taxon>Lactobacillales</taxon>
        <taxon>Enterococcaceae</taxon>
        <taxon>Enterococcus</taxon>
    </lineage>
</organism>
<dbReference type="RefSeq" id="WP_010715293.1">
    <property type="nucleotide sequence ID" value="NZ_CABGRP010000018.1"/>
</dbReference>
<name>A0AAW7KM72_ENTFL</name>
<dbReference type="AlphaFoldDB" id="A0AAW7KM72"/>
<reference evidence="1" key="2">
    <citation type="submission" date="2023-03" db="EMBL/GenBank/DDBJ databases">
        <authorList>
            <person name="Zajac M."/>
            <person name="Kwit R."/>
            <person name="Wasyl D."/>
        </authorList>
    </citation>
    <scope>NUCLEOTIDE SEQUENCE</scope>
    <source>
        <strain evidence="1">691B_2</strain>
    </source>
</reference>